<feature type="transmembrane region" description="Helical" evidence="5">
    <location>
        <begin position="66"/>
        <end position="88"/>
    </location>
</feature>
<comment type="subcellular location">
    <subcellularLocation>
        <location evidence="1">Membrane</location>
        <topology evidence="1">Multi-pass membrane protein</topology>
    </subcellularLocation>
</comment>
<dbReference type="Pfam" id="PF04932">
    <property type="entry name" value="Wzy_C"/>
    <property type="match status" value="1"/>
</dbReference>
<dbReference type="InterPro" id="IPR051533">
    <property type="entry name" value="WaaL-like"/>
</dbReference>
<evidence type="ECO:0000256" key="4">
    <source>
        <dbReference type="ARBA" id="ARBA00023136"/>
    </source>
</evidence>
<feature type="transmembrane region" description="Helical" evidence="5">
    <location>
        <begin position="196"/>
        <end position="212"/>
    </location>
</feature>
<keyword evidence="8" id="KW-1185">Reference proteome</keyword>
<reference evidence="7 8" key="1">
    <citation type="submission" date="2023-01" db="EMBL/GenBank/DDBJ databases">
        <title>Complete genome sequence of Marinomonas pontica strain 200518_36.</title>
        <authorList>
            <person name="Ueki S."/>
            <person name="Gajardo G."/>
            <person name="Maruyama F."/>
        </authorList>
    </citation>
    <scope>NUCLEOTIDE SEQUENCE [LARGE SCALE GENOMIC DNA]</scope>
    <source>
        <strain evidence="7 8">200518_36</strain>
    </source>
</reference>
<keyword evidence="3 5" id="KW-1133">Transmembrane helix</keyword>
<accession>A0ABN6WPQ7</accession>
<dbReference type="Proteomes" id="UP001307608">
    <property type="component" value="Chromosome"/>
</dbReference>
<name>A0ABN6WPQ7_9GAMM</name>
<dbReference type="RefSeq" id="WP_338268887.1">
    <property type="nucleotide sequence ID" value="NZ_AP027271.1"/>
</dbReference>
<evidence type="ECO:0000256" key="1">
    <source>
        <dbReference type="ARBA" id="ARBA00004141"/>
    </source>
</evidence>
<feature type="domain" description="O-antigen ligase-related" evidence="6">
    <location>
        <begin position="202"/>
        <end position="365"/>
    </location>
</feature>
<feature type="transmembrane region" description="Helical" evidence="5">
    <location>
        <begin position="43"/>
        <end position="60"/>
    </location>
</feature>
<keyword evidence="4 5" id="KW-0472">Membrane</keyword>
<feature type="transmembrane region" description="Helical" evidence="5">
    <location>
        <begin position="171"/>
        <end position="189"/>
    </location>
</feature>
<evidence type="ECO:0000256" key="2">
    <source>
        <dbReference type="ARBA" id="ARBA00022692"/>
    </source>
</evidence>
<feature type="transmembrane region" description="Helical" evidence="5">
    <location>
        <begin position="218"/>
        <end position="235"/>
    </location>
</feature>
<dbReference type="PANTHER" id="PTHR37422:SF13">
    <property type="entry name" value="LIPOPOLYSACCHARIDE BIOSYNTHESIS PROTEIN PA4999-RELATED"/>
    <property type="match status" value="1"/>
</dbReference>
<dbReference type="EMBL" id="AP027271">
    <property type="protein sequence ID" value="BDX03975.1"/>
    <property type="molecule type" value="Genomic_DNA"/>
</dbReference>
<feature type="transmembrane region" description="Helical" evidence="5">
    <location>
        <begin position="20"/>
        <end position="36"/>
    </location>
</feature>
<dbReference type="InterPro" id="IPR007016">
    <property type="entry name" value="O-antigen_ligase-rel_domated"/>
</dbReference>
<evidence type="ECO:0000259" key="6">
    <source>
        <dbReference type="Pfam" id="PF04932"/>
    </source>
</evidence>
<protein>
    <recommendedName>
        <fullName evidence="6">O-antigen ligase-related domain-containing protein</fullName>
    </recommendedName>
</protein>
<feature type="transmembrane region" description="Helical" evidence="5">
    <location>
        <begin position="109"/>
        <end position="130"/>
    </location>
</feature>
<feature type="transmembrane region" description="Helical" evidence="5">
    <location>
        <begin position="353"/>
        <end position="376"/>
    </location>
</feature>
<evidence type="ECO:0000313" key="7">
    <source>
        <dbReference type="EMBL" id="BDX03975.1"/>
    </source>
</evidence>
<sequence>MLSSAIKNFFKRETPDEQPTWLIMLGIVSIVIYAFSRTGFMELASIASTIATLTGLWGLYKYGKIVNSHILFRFLWIAIIIQLISWALSQLITPEWAEDIPKLDKITRWFVFIPLAWWIAQYKNAIWFVWGSAALGVLVSPWVTGDGLNEIIQGINGQRIDFGIRNAQHTALYFGSILVGLCCFAKPLYKKYKLSIIPITFLIIYCLLVIYVNESRQAWLALIVTLLAMSTYLVIKQLKKSSKKQQLAVISIFFIGLASLTSMLINNEKIVDRVMAEKEAISAVIALDFNNVPYSSFGVRLHSWMAATDFIKEKPFFGWGSNGKSLVMSHSESLPEWVRNGFGHLHNTYLEILVNYGIIGLLFYFSIWIVIGKTLLTEIKSERIEKEFGYIFASMFFFWTVMNCFESYQNFWTGVFYYNIFMAGIVATVWQSELATISKEN</sequence>
<dbReference type="PANTHER" id="PTHR37422">
    <property type="entry name" value="TEICHURONIC ACID BIOSYNTHESIS PROTEIN TUAE"/>
    <property type="match status" value="1"/>
</dbReference>
<proteinExistence type="predicted"/>
<feature type="transmembrane region" description="Helical" evidence="5">
    <location>
        <begin position="411"/>
        <end position="430"/>
    </location>
</feature>
<evidence type="ECO:0000256" key="5">
    <source>
        <dbReference type="SAM" id="Phobius"/>
    </source>
</evidence>
<evidence type="ECO:0000256" key="3">
    <source>
        <dbReference type="ARBA" id="ARBA00022989"/>
    </source>
</evidence>
<evidence type="ECO:0000313" key="8">
    <source>
        <dbReference type="Proteomes" id="UP001307608"/>
    </source>
</evidence>
<feature type="transmembrane region" description="Helical" evidence="5">
    <location>
        <begin position="388"/>
        <end position="405"/>
    </location>
</feature>
<keyword evidence="2 5" id="KW-0812">Transmembrane</keyword>
<organism evidence="7 8">
    <name type="scientific">Marinomonas pontica</name>
    <dbReference type="NCBI Taxonomy" id="264739"/>
    <lineage>
        <taxon>Bacteria</taxon>
        <taxon>Pseudomonadati</taxon>
        <taxon>Pseudomonadota</taxon>
        <taxon>Gammaproteobacteria</taxon>
        <taxon>Oceanospirillales</taxon>
        <taxon>Oceanospirillaceae</taxon>
        <taxon>Marinomonas</taxon>
    </lineage>
</organism>
<gene>
    <name evidence="7" type="ORF">MACH16_27230</name>
</gene>
<feature type="transmembrane region" description="Helical" evidence="5">
    <location>
        <begin position="247"/>
        <end position="265"/>
    </location>
</feature>